<dbReference type="PROSITE" id="PS51704">
    <property type="entry name" value="GP_PDE"/>
    <property type="match status" value="1"/>
</dbReference>
<comment type="caution">
    <text evidence="2">The sequence shown here is derived from an EMBL/GenBank/DDBJ whole genome shotgun (WGS) entry which is preliminary data.</text>
</comment>
<proteinExistence type="predicted"/>
<keyword evidence="3" id="KW-1185">Reference proteome</keyword>
<evidence type="ECO:0000313" key="2">
    <source>
        <dbReference type="EMBL" id="GAA0609327.1"/>
    </source>
</evidence>
<evidence type="ECO:0000313" key="3">
    <source>
        <dbReference type="Proteomes" id="UP001500866"/>
    </source>
</evidence>
<protein>
    <submittedName>
        <fullName evidence="2">Glycerophosphodiester phosphodiesterase</fullName>
    </submittedName>
</protein>
<dbReference type="PANTHER" id="PTHR46211:SF1">
    <property type="entry name" value="GLYCEROPHOSPHODIESTER PHOSPHODIESTERASE, CYTOPLASMIC"/>
    <property type="match status" value="1"/>
</dbReference>
<organism evidence="2 3">
    <name type="scientific">Virgibacillus siamensis</name>
    <dbReference type="NCBI Taxonomy" id="480071"/>
    <lineage>
        <taxon>Bacteria</taxon>
        <taxon>Bacillati</taxon>
        <taxon>Bacillota</taxon>
        <taxon>Bacilli</taxon>
        <taxon>Bacillales</taxon>
        <taxon>Bacillaceae</taxon>
        <taxon>Virgibacillus</taxon>
    </lineage>
</organism>
<dbReference type="EMBL" id="BAAADS010000019">
    <property type="protein sequence ID" value="GAA0609327.1"/>
    <property type="molecule type" value="Genomic_DNA"/>
</dbReference>
<gene>
    <name evidence="2" type="ORF">GCM10009001_28470</name>
</gene>
<accession>A0ABN1GDQ4</accession>
<dbReference type="SUPFAM" id="SSF51695">
    <property type="entry name" value="PLC-like phosphodiesterases"/>
    <property type="match status" value="1"/>
</dbReference>
<dbReference type="PANTHER" id="PTHR46211">
    <property type="entry name" value="GLYCEROPHOSPHORYL DIESTER PHOSPHODIESTERASE"/>
    <property type="match status" value="1"/>
</dbReference>
<dbReference type="InterPro" id="IPR017946">
    <property type="entry name" value="PLC-like_Pdiesterase_TIM-brl"/>
</dbReference>
<dbReference type="RefSeq" id="WP_425542264.1">
    <property type="nucleotide sequence ID" value="NZ_BAAADS010000019.1"/>
</dbReference>
<reference evidence="2 3" key="1">
    <citation type="journal article" date="2019" name="Int. J. Syst. Evol. Microbiol.">
        <title>The Global Catalogue of Microorganisms (GCM) 10K type strain sequencing project: providing services to taxonomists for standard genome sequencing and annotation.</title>
        <authorList>
            <consortium name="The Broad Institute Genomics Platform"/>
            <consortium name="The Broad Institute Genome Sequencing Center for Infectious Disease"/>
            <person name="Wu L."/>
            <person name="Ma J."/>
        </authorList>
    </citation>
    <scope>NUCLEOTIDE SEQUENCE [LARGE SCALE GENOMIC DNA]</scope>
    <source>
        <strain evidence="2 3">JCM 15395</strain>
    </source>
</reference>
<dbReference type="Proteomes" id="UP001500866">
    <property type="component" value="Unassembled WGS sequence"/>
</dbReference>
<sequence length="247" mass="28631">MSTTIIAHRGASRSAPENTMSAFEHAYQSGAEGIETDVQLTKDNVPVLMHDERLNRTTNSSGYLKDYTFSQLQQLDAGSWFSRKYSGEKILSLDELLQWAHNKSLYLNIELKNNKIDYKNLENIVVDMISQFRLQNCTTISTFNPKSVERLSAITKQTGIALLTSKRRRNPVENAKQLGASAVHIKYRLLSKRLIQQCKRENMRVRVYTVNRPSRMKRCFFYRCDGIFTDIPDQALDYRQQLYKQTM</sequence>
<dbReference type="CDD" id="cd08563">
    <property type="entry name" value="GDPD_TtGDE_like"/>
    <property type="match status" value="1"/>
</dbReference>
<feature type="domain" description="GP-PDE" evidence="1">
    <location>
        <begin position="3"/>
        <end position="239"/>
    </location>
</feature>
<evidence type="ECO:0000259" key="1">
    <source>
        <dbReference type="PROSITE" id="PS51704"/>
    </source>
</evidence>
<dbReference type="Pfam" id="PF03009">
    <property type="entry name" value="GDPD"/>
    <property type="match status" value="1"/>
</dbReference>
<dbReference type="Gene3D" id="3.20.20.190">
    <property type="entry name" value="Phosphatidylinositol (PI) phosphodiesterase"/>
    <property type="match status" value="1"/>
</dbReference>
<name>A0ABN1GDQ4_9BACI</name>
<dbReference type="InterPro" id="IPR030395">
    <property type="entry name" value="GP_PDE_dom"/>
</dbReference>